<feature type="compositionally biased region" description="Basic and acidic residues" evidence="13">
    <location>
        <begin position="874"/>
        <end position="889"/>
    </location>
</feature>
<evidence type="ECO:0000256" key="1">
    <source>
        <dbReference type="ARBA" id="ARBA00004123"/>
    </source>
</evidence>
<reference evidence="15 16" key="1">
    <citation type="journal article" date="2012" name="Science">
        <title>The Paleozoic origin of enzymatic lignin decomposition reconstructed from 31 fungal genomes.</title>
        <authorList>
            <person name="Floudas D."/>
            <person name="Binder M."/>
            <person name="Riley R."/>
            <person name="Barry K."/>
            <person name="Blanchette R.A."/>
            <person name="Henrissat B."/>
            <person name="Martinez A.T."/>
            <person name="Otillar R."/>
            <person name="Spatafora J.W."/>
            <person name="Yadav J.S."/>
            <person name="Aerts A."/>
            <person name="Benoit I."/>
            <person name="Boyd A."/>
            <person name="Carlson A."/>
            <person name="Copeland A."/>
            <person name="Coutinho P.M."/>
            <person name="de Vries R.P."/>
            <person name="Ferreira P."/>
            <person name="Findley K."/>
            <person name="Foster B."/>
            <person name="Gaskell J."/>
            <person name="Glotzer D."/>
            <person name="Gorecki P."/>
            <person name="Heitman J."/>
            <person name="Hesse C."/>
            <person name="Hori C."/>
            <person name="Igarashi K."/>
            <person name="Jurgens J.A."/>
            <person name="Kallen N."/>
            <person name="Kersten P."/>
            <person name="Kohler A."/>
            <person name="Kuees U."/>
            <person name="Kumar T.K.A."/>
            <person name="Kuo A."/>
            <person name="LaButti K."/>
            <person name="Larrondo L.F."/>
            <person name="Lindquist E."/>
            <person name="Ling A."/>
            <person name="Lombard V."/>
            <person name="Lucas S."/>
            <person name="Lundell T."/>
            <person name="Martin R."/>
            <person name="McLaughlin D.J."/>
            <person name="Morgenstern I."/>
            <person name="Morin E."/>
            <person name="Murat C."/>
            <person name="Nagy L.G."/>
            <person name="Nolan M."/>
            <person name="Ohm R.A."/>
            <person name="Patyshakuliyeva A."/>
            <person name="Rokas A."/>
            <person name="Ruiz-Duenas F.J."/>
            <person name="Sabat G."/>
            <person name="Salamov A."/>
            <person name="Samejima M."/>
            <person name="Schmutz J."/>
            <person name="Slot J.C."/>
            <person name="St John F."/>
            <person name="Stenlid J."/>
            <person name="Sun H."/>
            <person name="Sun S."/>
            <person name="Syed K."/>
            <person name="Tsang A."/>
            <person name="Wiebenga A."/>
            <person name="Young D."/>
            <person name="Pisabarro A."/>
            <person name="Eastwood D.C."/>
            <person name="Martin F."/>
            <person name="Cullen D."/>
            <person name="Grigoriev I.V."/>
            <person name="Hibbett D.S."/>
        </authorList>
    </citation>
    <scope>NUCLEOTIDE SEQUENCE</scope>
    <source>
        <strain evidence="16">FP-58527</strain>
    </source>
</reference>
<sequence length="924" mass="102452">MPPGTPYGSFVKNYRIRVDDFTGRVERVALHLLTHTHTDHLTGLSAQSFGQRIVCSPDAKEMLLRHEVYNERALKDLELRAENFRTFNHLKVEPRKLPDGTIDYTGSRDLLWAIPLNTPTEVALSDDEVVTVTLFDANHCPGAVMFLIQGCRGTVLHTGDFRAEPWFLESINKNPFLQPFLFAREMLEGRERREQSNNVLQTLDAIHLDTACLLTTIDVPTKDEATSGLVSLMMLLPRETLFFINSWTWGYEDILKAVARSFNSQIHVDRYKFGVYNNISDPFLRRIITSDAASTRFHACERFSRCEHVSVDGKGGHTPTAAAKATPSVSISGKHVVYVNPVTMGTADWRLYLKETQMKILAGKVINHLLVPLSRHSPLAELRAFVSLFRPKALIPNTLDPALKGLDWASMPEMFAGCFASDNASIPRPEVDCSVTEVRELARELLSDEAAGEDVTLKNLEGDGARELAERWADGGKFRRKLEVMRQYLKGKDRAIVERIMGGGIQDDAPSSDPPVSDGPPTETPVATATSRSPKRKWTIQGRANAEQTARAMARLKEPVYAEPGSGEETDDDDAEGRGRTAHMLFAWQAGIEEDPYGTSFRSSSPIVSSPPATPRKQVTQLHPLCSGLPPPSSPIRLGRQIATASPPSSLVPTQKSRGVKRREPSEAESEEDTTDDEDYVPSRKASAPRKRKRAPAATSSMALATPISTSRPTRSPQDTCSSPLGDRHNLSARPSSPSTVPKRRKLGNPDVLSRMSSCTSLSTKPLEELKMPSELVQDALPAVFPTSVQSKTATASNNGNLQRQTLSAKSTLSLDTTKQASACEDPDKARRRALKLEREITEEKLFRARPDLASRAYIAKRERNSSRVLQRLPSRDQEDDSGVRVDRERSRLLAEQFKQKIAQGTRPGLVIPRMKCLESQEEA</sequence>
<evidence type="ECO:0000256" key="5">
    <source>
        <dbReference type="ARBA" id="ARBA00022763"/>
    </source>
</evidence>
<keyword evidence="3" id="KW-0540">Nuclease</keyword>
<evidence type="ECO:0000256" key="11">
    <source>
        <dbReference type="ARBA" id="ARBA00039759"/>
    </source>
</evidence>
<evidence type="ECO:0000256" key="4">
    <source>
        <dbReference type="ARBA" id="ARBA00022759"/>
    </source>
</evidence>
<keyword evidence="7" id="KW-0269">Exonuclease</keyword>
<feature type="region of interest" description="Disordered" evidence="13">
    <location>
        <begin position="790"/>
        <end position="827"/>
    </location>
</feature>
<dbReference type="Proteomes" id="UP000015241">
    <property type="component" value="Unassembled WGS sequence"/>
</dbReference>
<keyword evidence="10" id="KW-0539">Nucleus</keyword>
<evidence type="ECO:0000256" key="2">
    <source>
        <dbReference type="ARBA" id="ARBA00010304"/>
    </source>
</evidence>
<feature type="compositionally biased region" description="Polar residues" evidence="13">
    <location>
        <begin position="643"/>
        <end position="657"/>
    </location>
</feature>
<dbReference type="GO" id="GO:0000723">
    <property type="term" value="P:telomere maintenance"/>
    <property type="evidence" value="ECO:0007669"/>
    <property type="project" value="TreeGrafter"/>
</dbReference>
<evidence type="ECO:0000259" key="14">
    <source>
        <dbReference type="Pfam" id="PF07522"/>
    </source>
</evidence>
<dbReference type="HOGENOM" id="CLU_008345_1_0_1"/>
<dbReference type="GO" id="GO:0036297">
    <property type="term" value="P:interstrand cross-link repair"/>
    <property type="evidence" value="ECO:0007669"/>
    <property type="project" value="TreeGrafter"/>
</dbReference>
<gene>
    <name evidence="15" type="ORF">FOMPIDRAFT_1111639</name>
</gene>
<evidence type="ECO:0000256" key="8">
    <source>
        <dbReference type="ARBA" id="ARBA00023172"/>
    </source>
</evidence>
<keyword evidence="5" id="KW-0227">DNA damage</keyword>
<organism evidence="15 16">
    <name type="scientific">Fomitopsis schrenkii</name>
    <name type="common">Brown rot fungus</name>
    <dbReference type="NCBI Taxonomy" id="2126942"/>
    <lineage>
        <taxon>Eukaryota</taxon>
        <taxon>Fungi</taxon>
        <taxon>Dikarya</taxon>
        <taxon>Basidiomycota</taxon>
        <taxon>Agaricomycotina</taxon>
        <taxon>Agaricomycetes</taxon>
        <taxon>Polyporales</taxon>
        <taxon>Fomitopsis</taxon>
    </lineage>
</organism>
<feature type="compositionally biased region" description="Acidic residues" evidence="13">
    <location>
        <begin position="566"/>
        <end position="575"/>
    </location>
</feature>
<keyword evidence="16" id="KW-1185">Reference proteome</keyword>
<comment type="subcellular location">
    <subcellularLocation>
        <location evidence="1">Nucleus</location>
    </subcellularLocation>
</comment>
<dbReference type="InterPro" id="IPR011084">
    <property type="entry name" value="DRMBL"/>
</dbReference>
<evidence type="ECO:0000256" key="13">
    <source>
        <dbReference type="SAM" id="MobiDB-lite"/>
    </source>
</evidence>
<feature type="compositionally biased region" description="Low complexity" evidence="13">
    <location>
        <begin position="507"/>
        <end position="521"/>
    </location>
</feature>
<dbReference type="GO" id="GO:0035312">
    <property type="term" value="F:5'-3' DNA exonuclease activity"/>
    <property type="evidence" value="ECO:0007669"/>
    <property type="project" value="TreeGrafter"/>
</dbReference>
<evidence type="ECO:0000313" key="16">
    <source>
        <dbReference type="Proteomes" id="UP000015241"/>
    </source>
</evidence>
<feature type="region of interest" description="Disordered" evidence="13">
    <location>
        <begin position="864"/>
        <end position="889"/>
    </location>
</feature>
<dbReference type="OrthoDB" id="5561659at2759"/>
<evidence type="ECO:0000256" key="7">
    <source>
        <dbReference type="ARBA" id="ARBA00022839"/>
    </source>
</evidence>
<dbReference type="GO" id="GO:0006303">
    <property type="term" value="P:double-strand break repair via nonhomologous end joining"/>
    <property type="evidence" value="ECO:0007669"/>
    <property type="project" value="TreeGrafter"/>
</dbReference>
<feature type="compositionally biased region" description="Polar residues" evidence="13">
    <location>
        <begin position="790"/>
        <end position="821"/>
    </location>
</feature>
<dbReference type="SUPFAM" id="SSF56281">
    <property type="entry name" value="Metallo-hydrolase/oxidoreductase"/>
    <property type="match status" value="1"/>
</dbReference>
<dbReference type="EMBL" id="KE504124">
    <property type="protein sequence ID" value="EPT05368.1"/>
    <property type="molecule type" value="Genomic_DNA"/>
</dbReference>
<dbReference type="GO" id="GO:0003684">
    <property type="term" value="F:damaged DNA binding"/>
    <property type="evidence" value="ECO:0007669"/>
    <property type="project" value="TreeGrafter"/>
</dbReference>
<dbReference type="InterPro" id="IPR036866">
    <property type="entry name" value="RibonucZ/Hydroxyglut_hydro"/>
</dbReference>
<keyword evidence="4" id="KW-0255">Endonuclease</keyword>
<dbReference type="STRING" id="743788.S8EMI2"/>
<feature type="compositionally biased region" description="Low complexity" evidence="13">
    <location>
        <begin position="600"/>
        <end position="611"/>
    </location>
</feature>
<evidence type="ECO:0000256" key="12">
    <source>
        <dbReference type="ARBA" id="ARBA00042677"/>
    </source>
</evidence>
<keyword evidence="8" id="KW-0233">DNA recombination</keyword>
<comment type="similarity">
    <text evidence="2">Belongs to the DNA repair metallo-beta-lactamase (DRMBL) family.</text>
</comment>
<evidence type="ECO:0000256" key="10">
    <source>
        <dbReference type="ARBA" id="ARBA00023242"/>
    </source>
</evidence>
<dbReference type="GO" id="GO:0006310">
    <property type="term" value="P:DNA recombination"/>
    <property type="evidence" value="ECO:0007669"/>
    <property type="project" value="UniProtKB-KW"/>
</dbReference>
<dbReference type="eggNOG" id="KOG1361">
    <property type="taxonomic scope" value="Eukaryota"/>
</dbReference>
<dbReference type="Gene3D" id="3.60.15.10">
    <property type="entry name" value="Ribonuclease Z/Hydroxyacylglutathione hydrolase-like"/>
    <property type="match status" value="1"/>
</dbReference>
<dbReference type="PANTHER" id="PTHR23240:SF8">
    <property type="entry name" value="PROTEIN ARTEMIS"/>
    <property type="match status" value="1"/>
</dbReference>
<feature type="compositionally biased region" description="Polar residues" evidence="13">
    <location>
        <begin position="707"/>
        <end position="723"/>
    </location>
</feature>
<feature type="region of interest" description="Disordered" evidence="13">
    <location>
        <begin position="503"/>
        <end position="577"/>
    </location>
</feature>
<protein>
    <recommendedName>
        <fullName evidence="11">Protein artemis</fullName>
    </recommendedName>
    <alternativeName>
        <fullName evidence="12">DNA cross-link repair 1C protein</fullName>
    </alternativeName>
</protein>
<accession>S8EMI2</accession>
<keyword evidence="9" id="KW-0234">DNA repair</keyword>
<dbReference type="GO" id="GO:0004519">
    <property type="term" value="F:endonuclease activity"/>
    <property type="evidence" value="ECO:0007669"/>
    <property type="project" value="UniProtKB-KW"/>
</dbReference>
<evidence type="ECO:0000256" key="3">
    <source>
        <dbReference type="ARBA" id="ARBA00022722"/>
    </source>
</evidence>
<evidence type="ECO:0000313" key="15">
    <source>
        <dbReference type="EMBL" id="EPT05368.1"/>
    </source>
</evidence>
<dbReference type="AlphaFoldDB" id="S8EMI2"/>
<proteinExistence type="inferred from homology"/>
<dbReference type="GO" id="GO:0005634">
    <property type="term" value="C:nucleus"/>
    <property type="evidence" value="ECO:0007669"/>
    <property type="project" value="UniProtKB-SubCell"/>
</dbReference>
<feature type="compositionally biased region" description="Acidic residues" evidence="13">
    <location>
        <begin position="667"/>
        <end position="680"/>
    </location>
</feature>
<dbReference type="InParanoid" id="S8EMI2"/>
<feature type="region of interest" description="Disordered" evidence="13">
    <location>
        <begin position="596"/>
        <end position="760"/>
    </location>
</feature>
<name>S8EMI2_FOMSC</name>
<dbReference type="Pfam" id="PF07522">
    <property type="entry name" value="DRMBL"/>
    <property type="match status" value="1"/>
</dbReference>
<feature type="domain" description="DNA repair metallo-beta-lactamase" evidence="14">
    <location>
        <begin position="284"/>
        <end position="398"/>
    </location>
</feature>
<evidence type="ECO:0000256" key="9">
    <source>
        <dbReference type="ARBA" id="ARBA00023204"/>
    </source>
</evidence>
<dbReference type="PANTHER" id="PTHR23240">
    <property type="entry name" value="DNA CROSS-LINK REPAIR PROTEIN PSO2/SNM1-RELATED"/>
    <property type="match status" value="1"/>
</dbReference>
<evidence type="ECO:0000256" key="6">
    <source>
        <dbReference type="ARBA" id="ARBA00022801"/>
    </source>
</evidence>
<keyword evidence="6" id="KW-0378">Hydrolase</keyword>